<dbReference type="GO" id="GO:0016491">
    <property type="term" value="F:oxidoreductase activity"/>
    <property type="evidence" value="ECO:0007669"/>
    <property type="project" value="UniProtKB-KW"/>
</dbReference>
<proteinExistence type="inferred from homology"/>
<evidence type="ECO:0000256" key="4">
    <source>
        <dbReference type="ARBA" id="ARBA00022643"/>
    </source>
</evidence>
<dbReference type="PANTHER" id="PTHR43673">
    <property type="entry name" value="NAD(P)H NITROREDUCTASE YDGI-RELATED"/>
    <property type="match status" value="1"/>
</dbReference>
<dbReference type="Proteomes" id="UP000535589">
    <property type="component" value="Unassembled WGS sequence"/>
</dbReference>
<dbReference type="Pfam" id="PF00881">
    <property type="entry name" value="Nitroreductase"/>
    <property type="match status" value="1"/>
</dbReference>
<keyword evidence="4" id="KW-0288">FMN</keyword>
<evidence type="ECO:0000313" key="7">
    <source>
        <dbReference type="EMBL" id="NLS13536.1"/>
    </source>
</evidence>
<evidence type="ECO:0000256" key="5">
    <source>
        <dbReference type="ARBA" id="ARBA00023002"/>
    </source>
</evidence>
<name>A0A7X8TRK9_9VIBR</name>
<gene>
    <name evidence="7" type="ORF">HGP28_11600</name>
</gene>
<organism evidence="7 8">
    <name type="scientific">Vibrio agarilyticus</name>
    <dbReference type="NCBI Taxonomy" id="2726741"/>
    <lineage>
        <taxon>Bacteria</taxon>
        <taxon>Pseudomonadati</taxon>
        <taxon>Pseudomonadota</taxon>
        <taxon>Gammaproteobacteria</taxon>
        <taxon>Vibrionales</taxon>
        <taxon>Vibrionaceae</taxon>
        <taxon>Vibrio</taxon>
    </lineage>
</organism>
<sequence length="336" mass="38830">MFGKIVHLLKNVIFKSVSVFSLLVECFRDYRRYVAYSATFKTFMNSERLIEGRLTAHYHGIEKGLAMKHFRPYFGKKHIEAIDYYLTKLKKLKKKGKFSSTHVNASLSCLKSYVDKHDYERSEYIENVSTILKKHLDNFGVSIEKLHSSTTSYDCSRFDGDNDFRSLAHRRKSVRVFDDKVISKNILENVVKLALTSPSVCNRQSTKLVYLNNEKLIGQLLDIQGGANGFKDQIKNLVVVFSDLEVFEGIQERNQPYIDSGIFAMNLLYSLEYHSLSTCPLMWPSTAKNNERLYSLLDIRKTWEPIVAIAIGYKPNEVVKMPISKRVDISECLEFR</sequence>
<accession>A0A7X8TRK9</accession>
<evidence type="ECO:0000256" key="1">
    <source>
        <dbReference type="ARBA" id="ARBA00001917"/>
    </source>
</evidence>
<evidence type="ECO:0000256" key="2">
    <source>
        <dbReference type="ARBA" id="ARBA00007118"/>
    </source>
</evidence>
<dbReference type="InterPro" id="IPR029479">
    <property type="entry name" value="Nitroreductase"/>
</dbReference>
<dbReference type="Gene3D" id="3.40.109.10">
    <property type="entry name" value="NADH Oxidase"/>
    <property type="match status" value="1"/>
</dbReference>
<reference evidence="7 8" key="1">
    <citation type="submission" date="2020-04" db="EMBL/GenBank/DDBJ databases">
        <title>Vibrio sp. SM6, a novel species isolated from seawater.</title>
        <authorList>
            <person name="Wang X."/>
        </authorList>
    </citation>
    <scope>NUCLEOTIDE SEQUENCE [LARGE SCALE GENOMIC DNA]</scope>
    <source>
        <strain evidence="7 8">SM6</strain>
    </source>
</reference>
<comment type="caution">
    <text evidence="7">The sequence shown here is derived from an EMBL/GenBank/DDBJ whole genome shotgun (WGS) entry which is preliminary data.</text>
</comment>
<dbReference type="CDD" id="cd02062">
    <property type="entry name" value="Nitro_FMN_reductase"/>
    <property type="match status" value="1"/>
</dbReference>
<dbReference type="AlphaFoldDB" id="A0A7X8TRK9"/>
<comment type="cofactor">
    <cofactor evidence="1">
        <name>FMN</name>
        <dbReference type="ChEBI" id="CHEBI:58210"/>
    </cofactor>
</comment>
<dbReference type="PANTHER" id="PTHR43673:SF2">
    <property type="entry name" value="NITROREDUCTASE"/>
    <property type="match status" value="1"/>
</dbReference>
<keyword evidence="3" id="KW-0285">Flavoprotein</keyword>
<protein>
    <recommendedName>
        <fullName evidence="6">Nitroreductase domain-containing protein</fullName>
    </recommendedName>
</protein>
<comment type="similarity">
    <text evidence="2">Belongs to the nitroreductase family.</text>
</comment>
<evidence type="ECO:0000259" key="6">
    <source>
        <dbReference type="Pfam" id="PF00881"/>
    </source>
</evidence>
<dbReference type="EMBL" id="JABAIK010000010">
    <property type="protein sequence ID" value="NLS13536.1"/>
    <property type="molecule type" value="Genomic_DNA"/>
</dbReference>
<keyword evidence="5" id="KW-0560">Oxidoreductase</keyword>
<dbReference type="RefSeq" id="WP_168836631.1">
    <property type="nucleotide sequence ID" value="NZ_JABAIK010000010.1"/>
</dbReference>
<evidence type="ECO:0000313" key="8">
    <source>
        <dbReference type="Proteomes" id="UP000535589"/>
    </source>
</evidence>
<dbReference type="InterPro" id="IPR000415">
    <property type="entry name" value="Nitroreductase-like"/>
</dbReference>
<feature type="domain" description="Nitroreductase" evidence="6">
    <location>
        <begin position="170"/>
        <end position="224"/>
    </location>
</feature>
<evidence type="ECO:0000256" key="3">
    <source>
        <dbReference type="ARBA" id="ARBA00022630"/>
    </source>
</evidence>
<dbReference type="SUPFAM" id="SSF55469">
    <property type="entry name" value="FMN-dependent nitroreductase-like"/>
    <property type="match status" value="1"/>
</dbReference>
<keyword evidence="8" id="KW-1185">Reference proteome</keyword>